<dbReference type="RefSeq" id="WP_125016966.1">
    <property type="nucleotide sequence ID" value="NZ_QWEZ01000002.1"/>
</dbReference>
<reference evidence="1 2" key="2">
    <citation type="submission" date="2018-12" db="EMBL/GenBank/DDBJ databases">
        <title>Simiduia agarivorans gen. nov., sp. nov., a marine, agarolytic bacterium isolated from shallow coastal water from Keelung, Taiwan.</title>
        <authorList>
            <person name="Shieh W.Y."/>
        </authorList>
    </citation>
    <scope>NUCLEOTIDE SEQUENCE [LARGE SCALE GENOMIC DNA]</scope>
    <source>
        <strain evidence="1 2">GTF-13</strain>
    </source>
</reference>
<name>A0A3P3VLU3_9GAMM</name>
<accession>A0A3P3VLU3</accession>
<keyword evidence="2" id="KW-1185">Reference proteome</keyword>
<gene>
    <name evidence="1" type="ORF">D0544_13440</name>
</gene>
<reference evidence="1 2" key="1">
    <citation type="submission" date="2018-08" db="EMBL/GenBank/DDBJ databases">
        <authorList>
            <person name="Khan S.A."/>
        </authorList>
    </citation>
    <scope>NUCLEOTIDE SEQUENCE [LARGE SCALE GENOMIC DNA]</scope>
    <source>
        <strain evidence="1 2">GTF-13</strain>
    </source>
</reference>
<organism evidence="1 2">
    <name type="scientific">Aestuariirhabdus litorea</name>
    <dbReference type="NCBI Taxonomy" id="2528527"/>
    <lineage>
        <taxon>Bacteria</taxon>
        <taxon>Pseudomonadati</taxon>
        <taxon>Pseudomonadota</taxon>
        <taxon>Gammaproteobacteria</taxon>
        <taxon>Oceanospirillales</taxon>
        <taxon>Aestuariirhabdaceae</taxon>
        <taxon>Aestuariirhabdus</taxon>
    </lineage>
</organism>
<proteinExistence type="predicted"/>
<evidence type="ECO:0000313" key="1">
    <source>
        <dbReference type="EMBL" id="RRJ82848.1"/>
    </source>
</evidence>
<comment type="caution">
    <text evidence="1">The sequence shown here is derived from an EMBL/GenBank/DDBJ whole genome shotgun (WGS) entry which is preliminary data.</text>
</comment>
<evidence type="ECO:0008006" key="3">
    <source>
        <dbReference type="Google" id="ProtNLM"/>
    </source>
</evidence>
<dbReference type="Pfam" id="PF12224">
    <property type="entry name" value="Amidoligase_2"/>
    <property type="match status" value="1"/>
</dbReference>
<dbReference type="EMBL" id="QWEZ01000002">
    <property type="protein sequence ID" value="RRJ82848.1"/>
    <property type="molecule type" value="Genomic_DNA"/>
</dbReference>
<sequence length="326" mass="36900">MTNETASRYRLPPRRERASGAERRVGFELEFSGVSLEQASAAVEALPGGRIVDSTVAERVIDTDLGRFRVELDWNFLKQQAAQNHGQEEWLGTVADVAALLVPVEVVCPPVEIGHLEQLDGLVDALRAGGATGTGESMLAAYGLHINPESPDLEASTLSAYLSAFALLQWWLSEAHQVDLTRKVSPYIDLFSESFVRPLLLEPPGTMESLMELYLQHNPSRNRALDMLPLLAEIDEERVRSRVDDPKIKARPTFHYRLANCQIEQSDWYLSDPWNIWCVLEAVAERPDWLEELGREFLARSRPLLGVNRTEWVDYLKQWLDDHELV</sequence>
<dbReference type="AlphaFoldDB" id="A0A3P3VLU3"/>
<dbReference type="Proteomes" id="UP000280792">
    <property type="component" value="Unassembled WGS sequence"/>
</dbReference>
<evidence type="ECO:0000313" key="2">
    <source>
        <dbReference type="Proteomes" id="UP000280792"/>
    </source>
</evidence>
<dbReference type="InterPro" id="IPR022025">
    <property type="entry name" value="Amidoligase_2"/>
</dbReference>
<protein>
    <recommendedName>
        <fullName evidence="3">Amidoligase enzyme</fullName>
    </recommendedName>
</protein>